<evidence type="ECO:0000313" key="7">
    <source>
        <dbReference type="Proteomes" id="UP000016033"/>
    </source>
</evidence>
<comment type="caution">
    <text evidence="6">The sequence shown here is derived from an EMBL/GenBank/DDBJ whole genome shotgun (WGS) entry which is preliminary data.</text>
</comment>
<keyword evidence="2" id="KW-0347">Helicase</keyword>
<keyword evidence="2" id="KW-0378">Hydrolase</keyword>
<dbReference type="GO" id="GO:0006281">
    <property type="term" value="P:DNA repair"/>
    <property type="evidence" value="ECO:0007669"/>
    <property type="project" value="UniProtKB-KW"/>
</dbReference>
<dbReference type="InterPro" id="IPR038726">
    <property type="entry name" value="PDDEXK_AddAB-type"/>
</dbReference>
<keyword evidence="2" id="KW-0067">ATP-binding</keyword>
<evidence type="ECO:0000256" key="3">
    <source>
        <dbReference type="ARBA" id="ARBA00023204"/>
    </source>
</evidence>
<dbReference type="GO" id="GO:0004386">
    <property type="term" value="F:helicase activity"/>
    <property type="evidence" value="ECO:0007669"/>
    <property type="project" value="UniProtKB-KW"/>
</dbReference>
<evidence type="ECO:0000256" key="4">
    <source>
        <dbReference type="SAM" id="Coils"/>
    </source>
</evidence>
<sequence length="392" mass="43266">MLAAQPARWSYSTLEEATACPLRYCLQRATYPDLGDHKGYPSLPSVSALFGNVVHGVLETVVKAMAEAGVESPQAESAANVIRDLGGFTSVVEREVARQLAPLKDNMRLSKDRQRRIAIDLEAQVADARAQVQTYLSRTRFVPGARRATFSSGNVEPRAIVRRELGEGSHAEVELVAERQRLYGRVDLLTLSRDQINIIDYKTGGESDGHADQLRLYAWLWGADDKVNPRGRDVTSLTAAYRDHDVTVGVPDPDQLIALSHEFATKIADADREIASGDPVAKPSQKNCRHCAVRHLCASYWITIAPKLSHVGQGEFFDYEGVIGEQNGQRSWWLLNDAGHPDLLLRTSTSTPPFASGERFRFLGLRRDTDPQVAWSIGSLTVATEAFRVESA</sequence>
<name>T5L6E5_MICMQ</name>
<dbReference type="Gene3D" id="3.90.320.10">
    <property type="match status" value="1"/>
</dbReference>
<protein>
    <recommendedName>
        <fullName evidence="5">PD-(D/E)XK endonuclease-like domain-containing protein</fullName>
    </recommendedName>
</protein>
<feature type="domain" description="PD-(D/E)XK endonuclease-like" evidence="5">
    <location>
        <begin position="8"/>
        <end position="297"/>
    </location>
</feature>
<accession>T5L6E5</accession>
<dbReference type="EMBL" id="ATAO01000002">
    <property type="protein sequence ID" value="EQM86811.1"/>
    <property type="molecule type" value="Genomic_DNA"/>
</dbReference>
<reference evidence="6 7" key="1">
    <citation type="journal article" date="2013" name="Genome Announc.">
        <title>Whole-genome sequences of five oyster-associated bacteria show potential for crude oil hydrocarbon degradation.</title>
        <authorList>
            <person name="Chauhan A."/>
            <person name="Green S."/>
            <person name="Pathak A."/>
            <person name="Thomas J."/>
            <person name="Venkatramanan R."/>
        </authorList>
    </citation>
    <scope>NUCLEOTIDE SEQUENCE [LARGE SCALE GENOMIC DNA]</scope>
    <source>
        <strain evidence="6 7">MF109</strain>
    </source>
</reference>
<dbReference type="Pfam" id="PF12705">
    <property type="entry name" value="PDDEXK_1"/>
    <property type="match status" value="1"/>
</dbReference>
<proteinExistence type="predicted"/>
<dbReference type="AlphaFoldDB" id="T5L6E5"/>
<evidence type="ECO:0000256" key="1">
    <source>
        <dbReference type="ARBA" id="ARBA00022763"/>
    </source>
</evidence>
<evidence type="ECO:0000313" key="6">
    <source>
        <dbReference type="EMBL" id="EQM86811.1"/>
    </source>
</evidence>
<evidence type="ECO:0000259" key="5">
    <source>
        <dbReference type="Pfam" id="PF12705"/>
    </source>
</evidence>
<dbReference type="Proteomes" id="UP000016033">
    <property type="component" value="Unassembled WGS sequence"/>
</dbReference>
<keyword evidence="4" id="KW-0175">Coiled coil</keyword>
<dbReference type="InterPro" id="IPR011604">
    <property type="entry name" value="PDDEXK-like_dom_sf"/>
</dbReference>
<organism evidence="6 7">
    <name type="scientific">Microbacterium maritypicum MF109</name>
    <dbReference type="NCBI Taxonomy" id="1333857"/>
    <lineage>
        <taxon>Bacteria</taxon>
        <taxon>Bacillati</taxon>
        <taxon>Actinomycetota</taxon>
        <taxon>Actinomycetes</taxon>
        <taxon>Micrococcales</taxon>
        <taxon>Microbacteriaceae</taxon>
        <taxon>Microbacterium</taxon>
    </lineage>
</organism>
<keyword evidence="1" id="KW-0227">DNA damage</keyword>
<keyword evidence="2" id="KW-0547">Nucleotide-binding</keyword>
<keyword evidence="3" id="KW-0234">DNA repair</keyword>
<gene>
    <name evidence="6" type="ORF">L687_09610</name>
</gene>
<evidence type="ECO:0000256" key="2">
    <source>
        <dbReference type="ARBA" id="ARBA00022806"/>
    </source>
</evidence>
<feature type="coiled-coil region" evidence="4">
    <location>
        <begin position="111"/>
        <end position="138"/>
    </location>
</feature>